<dbReference type="Proteomes" id="UP000294682">
    <property type="component" value="Unassembled WGS sequence"/>
</dbReference>
<organism evidence="1 2">
    <name type="scientific">Harryflintia acetispora</name>
    <dbReference type="NCBI Taxonomy" id="1849041"/>
    <lineage>
        <taxon>Bacteria</taxon>
        <taxon>Bacillati</taxon>
        <taxon>Bacillota</taxon>
        <taxon>Clostridia</taxon>
        <taxon>Eubacteriales</taxon>
        <taxon>Oscillospiraceae</taxon>
        <taxon>Harryflintia</taxon>
    </lineage>
</organism>
<sequence>MTRDYQFADLSRQTREELDRLEAQLSRDCHRPIVLVAYEQRKEGEQSQ</sequence>
<protein>
    <submittedName>
        <fullName evidence="1">Uncharacterized protein</fullName>
    </submittedName>
</protein>
<accession>A0A9X8UGW8</accession>
<gene>
    <name evidence="1" type="ORF">EDD78_11432</name>
</gene>
<keyword evidence="2" id="KW-1185">Reference proteome</keyword>
<comment type="caution">
    <text evidence="1">The sequence shown here is derived from an EMBL/GenBank/DDBJ whole genome shotgun (WGS) entry which is preliminary data.</text>
</comment>
<dbReference type="RefSeq" id="WP_165873234.1">
    <property type="nucleotide sequence ID" value="NZ_JADNAH010000040.1"/>
</dbReference>
<evidence type="ECO:0000313" key="1">
    <source>
        <dbReference type="EMBL" id="TCL41327.1"/>
    </source>
</evidence>
<name>A0A9X8UGW8_9FIRM</name>
<reference evidence="1 2" key="1">
    <citation type="submission" date="2019-03" db="EMBL/GenBank/DDBJ databases">
        <title>Genomic Encyclopedia of Type Strains, Phase IV (KMG-IV): sequencing the most valuable type-strain genomes for metagenomic binning, comparative biology and taxonomic classification.</title>
        <authorList>
            <person name="Goeker M."/>
        </authorList>
    </citation>
    <scope>NUCLEOTIDE SEQUENCE [LARGE SCALE GENOMIC DNA]</scope>
    <source>
        <strain evidence="1 2">DSM 100433</strain>
    </source>
</reference>
<evidence type="ECO:0000313" key="2">
    <source>
        <dbReference type="Proteomes" id="UP000294682"/>
    </source>
</evidence>
<dbReference type="EMBL" id="SLUK01000014">
    <property type="protein sequence ID" value="TCL41327.1"/>
    <property type="molecule type" value="Genomic_DNA"/>
</dbReference>
<dbReference type="AlphaFoldDB" id="A0A9X8UGW8"/>
<proteinExistence type="predicted"/>